<evidence type="ECO:0000256" key="1">
    <source>
        <dbReference type="ARBA" id="ARBA00023012"/>
    </source>
</evidence>
<dbReference type="InterPro" id="IPR046947">
    <property type="entry name" value="LytR-like"/>
</dbReference>
<dbReference type="PANTHER" id="PTHR37299">
    <property type="entry name" value="TRANSCRIPTIONAL REGULATOR-RELATED"/>
    <property type="match status" value="1"/>
</dbReference>
<dbReference type="Gene3D" id="2.40.50.1020">
    <property type="entry name" value="LytTr DNA-binding domain"/>
    <property type="match status" value="1"/>
</dbReference>
<dbReference type="EMBL" id="CP022356">
    <property type="protein sequence ID" value="ASK79286.1"/>
    <property type="molecule type" value="Genomic_DNA"/>
</dbReference>
<evidence type="ECO:0000259" key="2">
    <source>
        <dbReference type="PROSITE" id="PS50930"/>
    </source>
</evidence>
<dbReference type="PROSITE" id="PS50930">
    <property type="entry name" value="HTH_LYTTR"/>
    <property type="match status" value="1"/>
</dbReference>
<accession>A0A220VGC0</accession>
<dbReference type="GO" id="GO:0000156">
    <property type="term" value="F:phosphorelay response regulator activity"/>
    <property type="evidence" value="ECO:0007669"/>
    <property type="project" value="InterPro"/>
</dbReference>
<keyword evidence="4" id="KW-1185">Reference proteome</keyword>
<dbReference type="Proteomes" id="UP000242175">
    <property type="component" value="Chromosome small"/>
</dbReference>
<dbReference type="SMART" id="SM00850">
    <property type="entry name" value="LytTR"/>
    <property type="match status" value="1"/>
</dbReference>
<feature type="domain" description="HTH LytTR-type" evidence="2">
    <location>
        <begin position="18"/>
        <end position="116"/>
    </location>
</feature>
<dbReference type="KEGG" id="pmai:CF386_09455"/>
<dbReference type="AlphaFoldDB" id="A0A220VGC0"/>
<dbReference type="PANTHER" id="PTHR37299:SF1">
    <property type="entry name" value="STAGE 0 SPORULATION PROTEIN A HOMOLOG"/>
    <property type="match status" value="1"/>
</dbReference>
<dbReference type="Pfam" id="PF04397">
    <property type="entry name" value="LytTR"/>
    <property type="match status" value="1"/>
</dbReference>
<dbReference type="GO" id="GO:0003677">
    <property type="term" value="F:DNA binding"/>
    <property type="evidence" value="ECO:0007669"/>
    <property type="project" value="InterPro"/>
</dbReference>
<protein>
    <recommendedName>
        <fullName evidence="2">HTH LytTR-type domain-containing protein</fullName>
    </recommendedName>
</protein>
<gene>
    <name evidence="3" type="ORF">CF386_09455</name>
</gene>
<reference evidence="3 4" key="1">
    <citation type="journal article" date="2016" name="Int. J. Syst. Evol. Microbiol.">
        <title>Paraphotobacterium marinum gen. nov., sp. nov., a member of the family Vibrionaceae, isolated from surface seawater.</title>
        <authorList>
            <person name="Huang Z."/>
            <person name="Dong C."/>
            <person name="Shao Z."/>
        </authorList>
    </citation>
    <scope>NUCLEOTIDE SEQUENCE [LARGE SCALE GENOMIC DNA]</scope>
    <source>
        <strain evidence="3 4">NSCS20N07D</strain>
    </source>
</reference>
<name>A0A220VGC0_9GAMM</name>
<dbReference type="InterPro" id="IPR007492">
    <property type="entry name" value="LytTR_DNA-bd_dom"/>
</dbReference>
<evidence type="ECO:0000313" key="4">
    <source>
        <dbReference type="Proteomes" id="UP000242175"/>
    </source>
</evidence>
<organism evidence="3 4">
    <name type="scientific">Paraphotobacterium marinum</name>
    <dbReference type="NCBI Taxonomy" id="1755811"/>
    <lineage>
        <taxon>Bacteria</taxon>
        <taxon>Pseudomonadati</taxon>
        <taxon>Pseudomonadota</taxon>
        <taxon>Gammaproteobacteria</taxon>
        <taxon>Vibrionales</taxon>
        <taxon>Vibrionaceae</taxon>
        <taxon>Paraphotobacterium</taxon>
    </lineage>
</organism>
<evidence type="ECO:0000313" key="3">
    <source>
        <dbReference type="EMBL" id="ASK79286.1"/>
    </source>
</evidence>
<keyword evidence="1" id="KW-0902">Two-component regulatory system</keyword>
<dbReference type="RefSeq" id="WP_089074194.1">
    <property type="nucleotide sequence ID" value="NZ_CP022356.1"/>
</dbReference>
<sequence>MEVTGDKSKSNKQNEKYFSVNALNQNIVVKENEIMRVESSGNYVHLHTTEHFFPMRQTLTTLLKELSGNFIQIKRGVVVNLKYVLDLNNNEMVLINEDRYTVSEKYIDELNLAWKNYA</sequence>
<dbReference type="OrthoDB" id="9781059at2"/>
<proteinExistence type="predicted"/>